<reference evidence="3 4" key="1">
    <citation type="submission" date="2023-01" db="EMBL/GenBank/DDBJ databases">
        <title>Analysis of 21 Apiospora genomes using comparative genomics revels a genus with tremendous synthesis potential of carbohydrate active enzymes and secondary metabolites.</title>
        <authorList>
            <person name="Sorensen T."/>
        </authorList>
    </citation>
    <scope>NUCLEOTIDE SEQUENCE [LARGE SCALE GENOMIC DNA]</scope>
    <source>
        <strain evidence="3 4">CBS 83171</strain>
    </source>
</reference>
<evidence type="ECO:0000313" key="4">
    <source>
        <dbReference type="Proteomes" id="UP001446871"/>
    </source>
</evidence>
<proteinExistence type="predicted"/>
<comment type="caution">
    <text evidence="3">The sequence shown here is derived from an EMBL/GenBank/DDBJ whole genome shotgun (WGS) entry which is preliminary data.</text>
</comment>
<gene>
    <name evidence="3" type="ORF">PG996_007065</name>
</gene>
<feature type="region of interest" description="Disordered" evidence="1">
    <location>
        <begin position="121"/>
        <end position="152"/>
    </location>
</feature>
<evidence type="ECO:0000256" key="2">
    <source>
        <dbReference type="SAM" id="SignalP"/>
    </source>
</evidence>
<dbReference type="Proteomes" id="UP001446871">
    <property type="component" value="Unassembled WGS sequence"/>
</dbReference>
<feature type="compositionally biased region" description="Low complexity" evidence="1">
    <location>
        <begin position="138"/>
        <end position="152"/>
    </location>
</feature>
<evidence type="ECO:0000256" key="1">
    <source>
        <dbReference type="SAM" id="MobiDB-lite"/>
    </source>
</evidence>
<keyword evidence="2" id="KW-0732">Signal</keyword>
<name>A0ABR1VDE5_9PEZI</name>
<organism evidence="3 4">
    <name type="scientific">Apiospora saccharicola</name>
    <dbReference type="NCBI Taxonomy" id="335842"/>
    <lineage>
        <taxon>Eukaryota</taxon>
        <taxon>Fungi</taxon>
        <taxon>Dikarya</taxon>
        <taxon>Ascomycota</taxon>
        <taxon>Pezizomycotina</taxon>
        <taxon>Sordariomycetes</taxon>
        <taxon>Xylariomycetidae</taxon>
        <taxon>Amphisphaeriales</taxon>
        <taxon>Apiosporaceae</taxon>
        <taxon>Apiospora</taxon>
    </lineage>
</organism>
<feature type="chain" id="PRO_5045594420" evidence="2">
    <location>
        <begin position="19"/>
        <end position="152"/>
    </location>
</feature>
<evidence type="ECO:0000313" key="3">
    <source>
        <dbReference type="EMBL" id="KAK8067953.1"/>
    </source>
</evidence>
<feature type="signal peptide" evidence="2">
    <location>
        <begin position="1"/>
        <end position="18"/>
    </location>
</feature>
<sequence length="152" mass="16555">MRYTALLPLAAATTAVSAFVIPDDATAQQLVLGEEGPEEVDSSSSHWWDSITTTFDGLIQKLHQDENSVTEGVIDGSFDEGLQWISESFELLKSSSPAVVEDDEELHLLPFAESYWELPRQFSSSGGKKHSKNDTKPAWKAGEAQAQATAKA</sequence>
<accession>A0ABR1VDE5</accession>
<keyword evidence="4" id="KW-1185">Reference proteome</keyword>
<dbReference type="EMBL" id="JAQQWM010000004">
    <property type="protein sequence ID" value="KAK8067953.1"/>
    <property type="molecule type" value="Genomic_DNA"/>
</dbReference>
<protein>
    <submittedName>
        <fullName evidence="3">FAS1 domain-containing protein</fullName>
    </submittedName>
</protein>